<evidence type="ECO:0000313" key="3">
    <source>
        <dbReference type="EMBL" id="OEK08839.1"/>
    </source>
</evidence>
<dbReference type="Pfam" id="PF00534">
    <property type="entry name" value="Glycos_transf_1"/>
    <property type="match status" value="1"/>
</dbReference>
<dbReference type="EMBL" id="MDJD01000028">
    <property type="protein sequence ID" value="OEK08839.1"/>
    <property type="molecule type" value="Genomic_DNA"/>
</dbReference>
<dbReference type="RefSeq" id="WP_069829520.1">
    <property type="nucleotide sequence ID" value="NZ_MDJD01000028.1"/>
</dbReference>
<sequence>MNLAIFSINKKTYSETFITAHKTLLDGNIYSYYGSHIENIKLENSQEELFGYTIFQKIIRKLVKSYRIKTTKQALLRNSLLKNKIDVILVEYGTLAHKLLPLFRIYNKPFIVHFHGYDASVRSVIEECNNYKEVFSRARGVIAVSKVMKKKLLDLGCEKEKLHYNTYGPNDSFLNVKPNYEEKLLVGIGRFVDKKAPYLTILAFSKVLKVLPDANLVLAGDGHLLNTCKNLVEYLKINNSVSFPGSISAKEFKEILSQCRAFVQHSIISGEGDMEGTPVAIIEAQAASIPVISTLHAGIPDVVLQGETGILVDEKDVDGMAKGMIKLLENKSLAKQMGENGHENIFKNFTMSKHIDNLNAIIKDVIT</sequence>
<protein>
    <recommendedName>
        <fullName evidence="5">Glycosyl transferase family 1</fullName>
    </recommendedName>
</protein>
<name>A0A1E5TBW7_9FLAO</name>
<comment type="caution">
    <text evidence="3">The sequence shown here is derived from an EMBL/GenBank/DDBJ whole genome shotgun (WGS) entry which is preliminary data.</text>
</comment>
<dbReference type="AlphaFoldDB" id="A0A1E5TBW7"/>
<dbReference type="OrthoDB" id="7560678at2"/>
<dbReference type="Gene3D" id="3.40.50.2000">
    <property type="entry name" value="Glycogen Phosphorylase B"/>
    <property type="match status" value="2"/>
</dbReference>
<dbReference type="InterPro" id="IPR028098">
    <property type="entry name" value="Glyco_trans_4-like_N"/>
</dbReference>
<feature type="domain" description="Glycosyltransferase subfamily 4-like N-terminal" evidence="2">
    <location>
        <begin position="54"/>
        <end position="163"/>
    </location>
</feature>
<dbReference type="PANTHER" id="PTHR12526:SF630">
    <property type="entry name" value="GLYCOSYLTRANSFERASE"/>
    <property type="match status" value="1"/>
</dbReference>
<organism evidence="3 4">
    <name type="scientific">Flavivirga aquatica</name>
    <dbReference type="NCBI Taxonomy" id="1849968"/>
    <lineage>
        <taxon>Bacteria</taxon>
        <taxon>Pseudomonadati</taxon>
        <taxon>Bacteroidota</taxon>
        <taxon>Flavobacteriia</taxon>
        <taxon>Flavobacteriales</taxon>
        <taxon>Flavobacteriaceae</taxon>
        <taxon>Flavivirga</taxon>
    </lineage>
</organism>
<accession>A0A1E5TBW7</accession>
<dbReference type="GO" id="GO:0016757">
    <property type="term" value="F:glycosyltransferase activity"/>
    <property type="evidence" value="ECO:0007669"/>
    <property type="project" value="InterPro"/>
</dbReference>
<evidence type="ECO:0008006" key="5">
    <source>
        <dbReference type="Google" id="ProtNLM"/>
    </source>
</evidence>
<keyword evidence="4" id="KW-1185">Reference proteome</keyword>
<evidence type="ECO:0000259" key="1">
    <source>
        <dbReference type="Pfam" id="PF00534"/>
    </source>
</evidence>
<evidence type="ECO:0000259" key="2">
    <source>
        <dbReference type="Pfam" id="PF13439"/>
    </source>
</evidence>
<evidence type="ECO:0000313" key="4">
    <source>
        <dbReference type="Proteomes" id="UP000095713"/>
    </source>
</evidence>
<dbReference type="InterPro" id="IPR001296">
    <property type="entry name" value="Glyco_trans_1"/>
</dbReference>
<proteinExistence type="predicted"/>
<gene>
    <name evidence="3" type="ORF">A8C32_00755</name>
</gene>
<feature type="domain" description="Glycosyl transferase family 1" evidence="1">
    <location>
        <begin position="179"/>
        <end position="342"/>
    </location>
</feature>
<dbReference type="PANTHER" id="PTHR12526">
    <property type="entry name" value="GLYCOSYLTRANSFERASE"/>
    <property type="match status" value="1"/>
</dbReference>
<dbReference type="Pfam" id="PF13439">
    <property type="entry name" value="Glyco_transf_4"/>
    <property type="match status" value="1"/>
</dbReference>
<dbReference type="Proteomes" id="UP000095713">
    <property type="component" value="Unassembled WGS sequence"/>
</dbReference>
<dbReference type="STRING" id="1849968.A8C32_00755"/>
<reference evidence="3 4" key="1">
    <citation type="submission" date="2016-05" db="EMBL/GenBank/DDBJ databases">
        <title>Draft Genome Sequence of Algibacter sp. Strain SK-16 Isolated from the Surface Water of Aburatsubo Inlet.</title>
        <authorList>
            <person name="Wong S.-K."/>
            <person name="Yoshizawa S."/>
            <person name="Nakajima Y."/>
            <person name="Ogura Y."/>
            <person name="Tetsuya H."/>
            <person name="Hamasaki K."/>
        </authorList>
    </citation>
    <scope>NUCLEOTIDE SEQUENCE [LARGE SCALE GENOMIC DNA]</scope>
    <source>
        <strain evidence="3 4">SK-16</strain>
    </source>
</reference>
<dbReference type="CDD" id="cd03801">
    <property type="entry name" value="GT4_PimA-like"/>
    <property type="match status" value="1"/>
</dbReference>
<dbReference type="SUPFAM" id="SSF53756">
    <property type="entry name" value="UDP-Glycosyltransferase/glycogen phosphorylase"/>
    <property type="match status" value="1"/>
</dbReference>